<dbReference type="AlphaFoldDB" id="A0A191ZJ51"/>
<accession>A0A191ZJ51</accession>
<name>A0A191ZJ51_9GAMM</name>
<dbReference type="STRING" id="1860122.A9404_11180"/>
<dbReference type="PANTHER" id="PTHR42194">
    <property type="entry name" value="UPF0276 PROTEIN HI_1600"/>
    <property type="match status" value="1"/>
</dbReference>
<reference evidence="2 3" key="1">
    <citation type="submission" date="2016-06" db="EMBL/GenBank/DDBJ databases">
        <title>Insight into the functional genes involving in sulfur oxidation in Pearl River water.</title>
        <authorList>
            <person name="Luo J."/>
            <person name="Tan X."/>
            <person name="Lin W."/>
        </authorList>
    </citation>
    <scope>NUCLEOTIDE SEQUENCE [LARGE SCALE GENOMIC DNA]</scope>
    <source>
        <strain evidence="2 3">LS2</strain>
    </source>
</reference>
<dbReference type="PANTHER" id="PTHR42194:SF1">
    <property type="entry name" value="UPF0276 PROTEIN HI_1600"/>
    <property type="match status" value="1"/>
</dbReference>
<proteinExistence type="inferred from homology"/>
<organism evidence="2 3">
    <name type="scientific">Halothiobacillus diazotrophicus</name>
    <dbReference type="NCBI Taxonomy" id="1860122"/>
    <lineage>
        <taxon>Bacteria</taxon>
        <taxon>Pseudomonadati</taxon>
        <taxon>Pseudomonadota</taxon>
        <taxon>Gammaproteobacteria</taxon>
        <taxon>Chromatiales</taxon>
        <taxon>Halothiobacillaceae</taxon>
        <taxon>Halothiobacillus</taxon>
    </lineage>
</organism>
<dbReference type="HAMAP" id="MF_00697">
    <property type="entry name" value="UPF0276"/>
    <property type="match status" value="1"/>
</dbReference>
<evidence type="ECO:0000313" key="3">
    <source>
        <dbReference type="Proteomes" id="UP000078596"/>
    </source>
</evidence>
<dbReference type="Gene3D" id="3.20.20.150">
    <property type="entry name" value="Divalent-metal-dependent TIM barrel enzymes"/>
    <property type="match status" value="1"/>
</dbReference>
<gene>
    <name evidence="2" type="ORF">A9404_11180</name>
</gene>
<dbReference type="OrthoDB" id="9763101at2"/>
<dbReference type="Pfam" id="PF05114">
    <property type="entry name" value="MbnB_TglH_ChrH"/>
    <property type="match status" value="1"/>
</dbReference>
<sequence>MTVPRLPPQSGIGLKPEHFQEIVDTAPPVGFFEIHAENYLMPGGAFHHFLTRIRADYPLSVHGVGLSIGGAGPLDRRHLSALRGLLDRYEPEQFSEHLAWSSHNDVYLNDLLPMPYDRATLDRVCAHIDEVQTMLGRQMLLENPATYVAFAQSTMSESAFLGEIVRRTGCGLLLDVNNVYVSCCNHGRDPLVYLAEVLAAVPGASVGEIHLAGFHRDTDSLGAPLLIDSHGRRVDDAVWALFAQAMTQLGPKPVLIEWDSDLPPLGTLLVEARRAAAVLDRVRPGPFDSTQAGDVASMPSWLSEFDAMAAGLANPGWIRSGRGRGGAAG</sequence>
<keyword evidence="3" id="KW-1185">Reference proteome</keyword>
<dbReference type="KEGG" id="haz:A9404_11180"/>
<dbReference type="InterPro" id="IPR007801">
    <property type="entry name" value="MbnB/TglH/ChrH"/>
</dbReference>
<dbReference type="RefSeq" id="WP_066101604.1">
    <property type="nucleotide sequence ID" value="NZ_CP016027.1"/>
</dbReference>
<comment type="similarity">
    <text evidence="1">Belongs to the UPF0276 family.</text>
</comment>
<evidence type="ECO:0000313" key="2">
    <source>
        <dbReference type="EMBL" id="ANJ67868.1"/>
    </source>
</evidence>
<evidence type="ECO:0000256" key="1">
    <source>
        <dbReference type="HAMAP-Rule" id="MF_00697"/>
    </source>
</evidence>
<dbReference type="NCBIfam" id="NF003818">
    <property type="entry name" value="PRK05409.1"/>
    <property type="match status" value="1"/>
</dbReference>
<dbReference type="Proteomes" id="UP000078596">
    <property type="component" value="Chromosome"/>
</dbReference>
<dbReference type="EMBL" id="CP016027">
    <property type="protein sequence ID" value="ANJ67868.1"/>
    <property type="molecule type" value="Genomic_DNA"/>
</dbReference>
<protein>
    <recommendedName>
        <fullName evidence="1">UPF0276 protein A9404_11180</fullName>
    </recommendedName>
</protein>